<comment type="caution">
    <text evidence="2">The sequence shown here is derived from an EMBL/GenBank/DDBJ whole genome shotgun (WGS) entry which is preliminary data.</text>
</comment>
<sequence>MNEKDKQNLFLYDTSSSLSTPTQVKPGILREFNIFRQECKIYVNNQKNNDINSGNSSSTQGELGSLDRSKRFKSNSKIYRSIMGTIACNNKDDEEKFNFRQTYYSKPTMNDDNNLTDWSFNQEDVFDYKTISNDNKIFDQFMIQEATHIYITQQRLYHFFQKRMAIKSQDIHKFIFQLQSTLEWHLEQLYEFTMKTRITKLLFDSFVNSFKKSNLENDEDLINKVHWLVNYIKESNYKPSGYSHSLD</sequence>
<feature type="region of interest" description="Disordered" evidence="1">
    <location>
        <begin position="46"/>
        <end position="68"/>
    </location>
</feature>
<dbReference type="Proteomes" id="UP000663872">
    <property type="component" value="Unassembled WGS sequence"/>
</dbReference>
<feature type="compositionally biased region" description="Polar residues" evidence="1">
    <location>
        <begin position="46"/>
        <end position="62"/>
    </location>
</feature>
<dbReference type="AlphaFoldDB" id="A0A817SC34"/>
<protein>
    <submittedName>
        <fullName evidence="2">Uncharacterized protein</fullName>
    </submittedName>
</protein>
<reference evidence="2" key="1">
    <citation type="submission" date="2021-02" db="EMBL/GenBank/DDBJ databases">
        <authorList>
            <person name="Nowell W R."/>
        </authorList>
    </citation>
    <scope>NUCLEOTIDE SEQUENCE</scope>
</reference>
<accession>A0A817SC34</accession>
<name>A0A817SC34_9BILA</name>
<evidence type="ECO:0000256" key="1">
    <source>
        <dbReference type="SAM" id="MobiDB-lite"/>
    </source>
</evidence>
<proteinExistence type="predicted"/>
<evidence type="ECO:0000313" key="3">
    <source>
        <dbReference type="Proteomes" id="UP000663872"/>
    </source>
</evidence>
<evidence type="ECO:0000313" key="2">
    <source>
        <dbReference type="EMBL" id="CAF3298433.1"/>
    </source>
</evidence>
<dbReference type="EMBL" id="CAJNYT010000009">
    <property type="protein sequence ID" value="CAF3298433.1"/>
    <property type="molecule type" value="Genomic_DNA"/>
</dbReference>
<organism evidence="2 3">
    <name type="scientific">Rotaria socialis</name>
    <dbReference type="NCBI Taxonomy" id="392032"/>
    <lineage>
        <taxon>Eukaryota</taxon>
        <taxon>Metazoa</taxon>
        <taxon>Spiralia</taxon>
        <taxon>Gnathifera</taxon>
        <taxon>Rotifera</taxon>
        <taxon>Eurotatoria</taxon>
        <taxon>Bdelloidea</taxon>
        <taxon>Philodinida</taxon>
        <taxon>Philodinidae</taxon>
        <taxon>Rotaria</taxon>
    </lineage>
</organism>
<gene>
    <name evidence="2" type="ORF">GRG538_LOCUS349</name>
</gene>